<keyword evidence="4" id="KW-1185">Reference proteome</keyword>
<dbReference type="InterPro" id="IPR056647">
    <property type="entry name" value="DUF7745"/>
</dbReference>
<evidence type="ECO:0000259" key="2">
    <source>
        <dbReference type="Pfam" id="PF24924"/>
    </source>
</evidence>
<reference evidence="3 4" key="1">
    <citation type="journal article" date="2022" name="Nat. Genet.">
        <title>Improved pea reference genome and pan-genome highlight genomic features and evolutionary characteristics.</title>
        <authorList>
            <person name="Yang T."/>
            <person name="Liu R."/>
            <person name="Luo Y."/>
            <person name="Hu S."/>
            <person name="Wang D."/>
            <person name="Wang C."/>
            <person name="Pandey M.K."/>
            <person name="Ge S."/>
            <person name="Xu Q."/>
            <person name="Li N."/>
            <person name="Li G."/>
            <person name="Huang Y."/>
            <person name="Saxena R.K."/>
            <person name="Ji Y."/>
            <person name="Li M."/>
            <person name="Yan X."/>
            <person name="He Y."/>
            <person name="Liu Y."/>
            <person name="Wang X."/>
            <person name="Xiang C."/>
            <person name="Varshney R.K."/>
            <person name="Ding H."/>
            <person name="Gao S."/>
            <person name="Zong X."/>
        </authorList>
    </citation>
    <scope>NUCLEOTIDE SEQUENCE [LARGE SCALE GENOMIC DNA]</scope>
    <source>
        <strain evidence="3 4">cv. Zhongwan 6</strain>
    </source>
</reference>
<dbReference type="Gramene" id="Psat06G0641900-T1">
    <property type="protein sequence ID" value="KAI5401945.1"/>
    <property type="gene ID" value="KIW84_066419"/>
</dbReference>
<organism evidence="3 4">
    <name type="scientific">Pisum sativum</name>
    <name type="common">Garden pea</name>
    <name type="synonym">Lathyrus oleraceus</name>
    <dbReference type="NCBI Taxonomy" id="3888"/>
    <lineage>
        <taxon>Eukaryota</taxon>
        <taxon>Viridiplantae</taxon>
        <taxon>Streptophyta</taxon>
        <taxon>Embryophyta</taxon>
        <taxon>Tracheophyta</taxon>
        <taxon>Spermatophyta</taxon>
        <taxon>Magnoliopsida</taxon>
        <taxon>eudicotyledons</taxon>
        <taxon>Gunneridae</taxon>
        <taxon>Pentapetalae</taxon>
        <taxon>rosids</taxon>
        <taxon>fabids</taxon>
        <taxon>Fabales</taxon>
        <taxon>Fabaceae</taxon>
        <taxon>Papilionoideae</taxon>
        <taxon>50 kb inversion clade</taxon>
        <taxon>NPAAA clade</taxon>
        <taxon>Hologalegina</taxon>
        <taxon>IRL clade</taxon>
        <taxon>Fabeae</taxon>
        <taxon>Lathyrus</taxon>
    </lineage>
</organism>
<evidence type="ECO:0000256" key="1">
    <source>
        <dbReference type="SAM" id="Coils"/>
    </source>
</evidence>
<evidence type="ECO:0000313" key="4">
    <source>
        <dbReference type="Proteomes" id="UP001058974"/>
    </source>
</evidence>
<protein>
    <recommendedName>
        <fullName evidence="2">DUF7745 domain-containing protein</fullName>
    </recommendedName>
</protein>
<dbReference type="Pfam" id="PF24924">
    <property type="entry name" value="DUF7745"/>
    <property type="match status" value="1"/>
</dbReference>
<dbReference type="EMBL" id="JAMSHJ010000006">
    <property type="protein sequence ID" value="KAI5401945.1"/>
    <property type="molecule type" value="Genomic_DNA"/>
</dbReference>
<keyword evidence="1" id="KW-0175">Coiled coil</keyword>
<sequence length="207" mass="24106">MGMGPKIKPKDLAMTLGISPEDLLSHYKQDRGTQGLRRSYLEGVAQRMDEEKRSKEDDIEDFILHGGEASYIELLRKVTQAWEKVHVKDNKPKRKDTSSKESYTPRIKERACLLKMPFVIVSPYIPYMSNPITMSTEEVDRLKATIARLEQDKEILEHSLYYATYEKNQISVGVNFENLNGKLKEAQAEGQRWKRTRELAVWEQQER</sequence>
<evidence type="ECO:0000313" key="3">
    <source>
        <dbReference type="EMBL" id="KAI5401945.1"/>
    </source>
</evidence>
<dbReference type="Proteomes" id="UP001058974">
    <property type="component" value="Chromosome 6"/>
</dbReference>
<gene>
    <name evidence="3" type="ORF">KIW84_066419</name>
</gene>
<feature type="coiled-coil region" evidence="1">
    <location>
        <begin position="132"/>
        <end position="196"/>
    </location>
</feature>
<accession>A0A9D5ADT5</accession>
<dbReference type="AlphaFoldDB" id="A0A9D5ADT5"/>
<proteinExistence type="predicted"/>
<feature type="domain" description="DUF7745" evidence="2">
    <location>
        <begin position="52"/>
        <end position="111"/>
    </location>
</feature>
<comment type="caution">
    <text evidence="3">The sequence shown here is derived from an EMBL/GenBank/DDBJ whole genome shotgun (WGS) entry which is preliminary data.</text>
</comment>
<name>A0A9D5ADT5_PEA</name>